<organism evidence="1 2">
    <name type="scientific">Chitinophaga terrae</name>
    <name type="common">ex Kim and Jung 2007</name>
    <dbReference type="NCBI Taxonomy" id="408074"/>
    <lineage>
        <taxon>Bacteria</taxon>
        <taxon>Pseudomonadati</taxon>
        <taxon>Bacteroidota</taxon>
        <taxon>Chitinophagia</taxon>
        <taxon>Chitinophagales</taxon>
        <taxon>Chitinophagaceae</taxon>
        <taxon>Chitinophaga</taxon>
    </lineage>
</organism>
<name>A0A1H3X574_9BACT</name>
<accession>A0A1H3X574</accession>
<evidence type="ECO:0000313" key="2">
    <source>
        <dbReference type="Proteomes" id="UP000199656"/>
    </source>
</evidence>
<dbReference type="RefSeq" id="WP_089757787.1">
    <property type="nucleotide sequence ID" value="NZ_BKAT01000012.1"/>
</dbReference>
<keyword evidence="2" id="KW-1185">Reference proteome</keyword>
<dbReference type="Proteomes" id="UP000199656">
    <property type="component" value="Unassembled WGS sequence"/>
</dbReference>
<dbReference type="AlphaFoldDB" id="A0A1H3X574"/>
<dbReference type="EMBL" id="FNRL01000001">
    <property type="protein sequence ID" value="SDZ93762.1"/>
    <property type="molecule type" value="Genomic_DNA"/>
</dbReference>
<dbReference type="OrthoDB" id="679082at2"/>
<protein>
    <submittedName>
        <fullName evidence="1">Uncharacterized protein</fullName>
    </submittedName>
</protein>
<dbReference type="STRING" id="408074.SAMN05660909_00241"/>
<sequence>MTALEKELAIQDKKFAATIERIRNRNFSRNLPFLILSNNLPEGQGYYEYADGHIEIQEVYTIGADIETRFIRTLSETEAIVVRNDFKLKNGLQ</sequence>
<evidence type="ECO:0000313" key="1">
    <source>
        <dbReference type="EMBL" id="SDZ93762.1"/>
    </source>
</evidence>
<gene>
    <name evidence="1" type="ORF">SAMN05660909_00241</name>
</gene>
<reference evidence="2" key="1">
    <citation type="submission" date="2016-10" db="EMBL/GenBank/DDBJ databases">
        <authorList>
            <person name="Varghese N."/>
            <person name="Submissions S."/>
        </authorList>
    </citation>
    <scope>NUCLEOTIDE SEQUENCE [LARGE SCALE GENOMIC DNA]</scope>
    <source>
        <strain evidence="2">DSM 23920</strain>
    </source>
</reference>
<proteinExistence type="predicted"/>